<reference evidence="2 3" key="1">
    <citation type="journal article" date="2016" name="Genome Announc.">
        <title>Complete Genome Sequence of a New Megavirus Family Member Isolated from an Inland Water Lake for the First Time in India.</title>
        <authorList>
            <person name="Chatterjee A."/>
            <person name="Ali F."/>
            <person name="Bange D."/>
            <person name="Kondabagil K."/>
        </authorList>
    </citation>
    <scope>NUCLEOTIDE SEQUENCE [LARGE SCALE GENOMIC DNA]</scope>
    <source>
        <strain evidence="2">1</strain>
    </source>
</reference>
<evidence type="ECO:0000313" key="2">
    <source>
        <dbReference type="EMBL" id="ANB50434.1"/>
    </source>
</evidence>
<accession>A0A167R8Z6</accession>
<dbReference type="RefSeq" id="YP_010776185.1">
    <property type="nucleotide sequence ID" value="NC_075034.1"/>
</dbReference>
<dbReference type="KEGG" id="vg:80512796"/>
<organism evidence="2 3">
    <name type="scientific">Powai lake megavirus</name>
    <dbReference type="NCBI Taxonomy" id="1842663"/>
    <lineage>
        <taxon>Viruses</taxon>
        <taxon>Varidnaviria</taxon>
        <taxon>Bamfordvirae</taxon>
        <taxon>Nucleocytoviricota</taxon>
        <taxon>Megaviricetes</taxon>
        <taxon>Imitervirales</taxon>
        <taxon>Mimiviridae</taxon>
        <taxon>Megamimivirinae</taxon>
        <taxon>Megavirus</taxon>
        <taxon>Megavirus powaiense</taxon>
    </lineage>
</organism>
<name>A0A167R8Z6_9VIRU</name>
<keyword evidence="3" id="KW-1185">Reference proteome</keyword>
<dbReference type="SUPFAM" id="SSF56399">
    <property type="entry name" value="ADP-ribosylation"/>
    <property type="match status" value="1"/>
</dbReference>
<feature type="domain" description="ADP ribosyltransferase" evidence="1">
    <location>
        <begin position="223"/>
        <end position="373"/>
    </location>
</feature>
<evidence type="ECO:0000259" key="1">
    <source>
        <dbReference type="Pfam" id="PF03496"/>
    </source>
</evidence>
<dbReference type="Gene3D" id="3.90.176.10">
    <property type="entry name" value="Toxin ADP-ribosyltransferase, Chain A, domain 1"/>
    <property type="match status" value="1"/>
</dbReference>
<protein>
    <recommendedName>
        <fullName evidence="1">ADP ribosyltransferase domain-containing protein</fullName>
    </recommendedName>
</protein>
<dbReference type="GeneID" id="80512796"/>
<dbReference type="Proteomes" id="UP000241365">
    <property type="component" value="Segment"/>
</dbReference>
<dbReference type="EMBL" id="KU877344">
    <property type="protein sequence ID" value="ANB50434.1"/>
    <property type="molecule type" value="Genomic_DNA"/>
</dbReference>
<proteinExistence type="predicted"/>
<dbReference type="InterPro" id="IPR003540">
    <property type="entry name" value="ADP-ribosyltransferase"/>
</dbReference>
<dbReference type="Pfam" id="PF03496">
    <property type="entry name" value="ADPrib_exo_Tox"/>
    <property type="match status" value="1"/>
</dbReference>
<sequence length="729" mass="87299">MIYYYVTGQNPHDIQFTDFVDEIISMLYSNEAMMISKEQVKQLKLPNNYLDLFKKSISKYVYRVPLYDITYDHIYLIYKENVYERIYKDNYRFMDENFVSDLKNIKNPSLTDQENLRILQNYDIPTLTQTYMKIFYESFVLNKYITNCRRPSYASGMEHIMPYYKINELYYLAYDWNLTDKENLTTDEIRVLCKKISKFDISAKTLLDHQLYIYDSRAIGLVKHYSLFGSYYMNTYLRQNKCCLPGERSYEDVIRNSDLENQIEIMTKLISKAPGFTESHTVYRFVENDNYLQHLKIGDIYQDSSFMSTTRNPFYYKENYAFGYILIKITLPKNIIGVGLCIESYSNFPNEEEIILPPASKYRLINYTDTEESVQFQNIFNLKVQKKYEFEWAGNEYIGENANKIKINMPGAFMPQLERSDLSELLKDDDFKLLEMSDRFSYFKNRYVNMNNQIKCVVGNTEYTFNIESYDSTSVYKPFFYYELRDGIMITTSNPKYGNINMLIELGSDIHVNYYFKYSVTDPSIVVDLNKIEWIEWLSLLAYAVGRQNVIIHSNYTLKNNISDTIEQRQMKTRYTFSENIYLYMKNKTKFFVFDEIITGFDYGQLDYLEKLPVKEFIKSTDKNELYRVAMSSNIQNLAELYLYIVEEYPKLIKIFEEKMDSIYDANRNPFRNIIYTLNAWRYLYDRYLINKMPSDKDFSFKKTAFKKFVGDKKIKKFKNRLRTFLLNK</sequence>
<evidence type="ECO:0000313" key="3">
    <source>
        <dbReference type="Proteomes" id="UP000241365"/>
    </source>
</evidence>
<dbReference type="PROSITE" id="PS51996">
    <property type="entry name" value="TR_MART"/>
    <property type="match status" value="1"/>
</dbReference>
<dbReference type="GO" id="GO:0005576">
    <property type="term" value="C:extracellular region"/>
    <property type="evidence" value="ECO:0007669"/>
    <property type="project" value="InterPro"/>
</dbReference>